<keyword evidence="2" id="KW-0472">Membrane</keyword>
<evidence type="ECO:0000256" key="1">
    <source>
        <dbReference type="SAM" id="MobiDB-lite"/>
    </source>
</evidence>
<keyword evidence="2" id="KW-0812">Transmembrane</keyword>
<proteinExistence type="predicted"/>
<accession>A0AAV8VAT1</accession>
<keyword evidence="2" id="KW-1133">Transmembrane helix</keyword>
<dbReference type="Proteomes" id="UP001159042">
    <property type="component" value="Unassembled WGS sequence"/>
</dbReference>
<protein>
    <submittedName>
        <fullName evidence="3">Uncharacterized protein</fullName>
    </submittedName>
</protein>
<dbReference type="AlphaFoldDB" id="A0AAV8VAT1"/>
<evidence type="ECO:0000256" key="2">
    <source>
        <dbReference type="SAM" id="Phobius"/>
    </source>
</evidence>
<name>A0AAV8VAT1_9CUCU</name>
<evidence type="ECO:0000313" key="3">
    <source>
        <dbReference type="EMBL" id="KAJ8911308.1"/>
    </source>
</evidence>
<gene>
    <name evidence="3" type="ORF">NQ315_017002</name>
</gene>
<comment type="caution">
    <text evidence="3">The sequence shown here is derived from an EMBL/GenBank/DDBJ whole genome shotgun (WGS) entry which is preliminary data.</text>
</comment>
<reference evidence="3 4" key="1">
    <citation type="journal article" date="2023" name="Insect Mol. Biol.">
        <title>Genome sequencing provides insights into the evolution of gene families encoding plant cell wall-degrading enzymes in longhorned beetles.</title>
        <authorList>
            <person name="Shin N.R."/>
            <person name="Okamura Y."/>
            <person name="Kirsch R."/>
            <person name="Pauchet Y."/>
        </authorList>
    </citation>
    <scope>NUCLEOTIDE SEQUENCE [LARGE SCALE GENOMIC DNA]</scope>
    <source>
        <strain evidence="3">EAD_L_NR</strain>
    </source>
</reference>
<organism evidence="3 4">
    <name type="scientific">Exocentrus adspersus</name>
    <dbReference type="NCBI Taxonomy" id="1586481"/>
    <lineage>
        <taxon>Eukaryota</taxon>
        <taxon>Metazoa</taxon>
        <taxon>Ecdysozoa</taxon>
        <taxon>Arthropoda</taxon>
        <taxon>Hexapoda</taxon>
        <taxon>Insecta</taxon>
        <taxon>Pterygota</taxon>
        <taxon>Neoptera</taxon>
        <taxon>Endopterygota</taxon>
        <taxon>Coleoptera</taxon>
        <taxon>Polyphaga</taxon>
        <taxon>Cucujiformia</taxon>
        <taxon>Chrysomeloidea</taxon>
        <taxon>Cerambycidae</taxon>
        <taxon>Lamiinae</taxon>
        <taxon>Acanthocinini</taxon>
        <taxon>Exocentrus</taxon>
    </lineage>
</organism>
<feature type="region of interest" description="Disordered" evidence="1">
    <location>
        <begin position="62"/>
        <end position="82"/>
    </location>
</feature>
<keyword evidence="4" id="KW-1185">Reference proteome</keyword>
<sequence>MLCCKTKGGGRFLTKILSFGILWALVIYTLYQFRSISIDVPVPHLNSRFLLQKRLDPLTRHADSTTESMDLEPSVDKSPSLSEDNLIEDIQKRMPNLPIVYWNKNKNKPMGFNNTCARRYGDILERSSDLTKEEEESSKT</sequence>
<evidence type="ECO:0000313" key="4">
    <source>
        <dbReference type="Proteomes" id="UP001159042"/>
    </source>
</evidence>
<feature type="transmembrane region" description="Helical" evidence="2">
    <location>
        <begin position="12"/>
        <end position="31"/>
    </location>
</feature>
<dbReference type="EMBL" id="JANEYG010000201">
    <property type="protein sequence ID" value="KAJ8911308.1"/>
    <property type="molecule type" value="Genomic_DNA"/>
</dbReference>